<reference evidence="1" key="1">
    <citation type="submission" date="2020-01" db="EMBL/GenBank/DDBJ databases">
        <authorList>
            <person name="Chen W.-M."/>
        </authorList>
    </citation>
    <scope>NUCLEOTIDE SEQUENCE</scope>
    <source>
        <strain evidence="1">CYK-10</strain>
    </source>
</reference>
<gene>
    <name evidence="1" type="ORF">GV832_06985</name>
</gene>
<organism evidence="1 2">
    <name type="scientific">Stagnihabitans tardus</name>
    <dbReference type="NCBI Taxonomy" id="2699202"/>
    <lineage>
        <taxon>Bacteria</taxon>
        <taxon>Pseudomonadati</taxon>
        <taxon>Pseudomonadota</taxon>
        <taxon>Alphaproteobacteria</taxon>
        <taxon>Rhodobacterales</taxon>
        <taxon>Paracoccaceae</taxon>
        <taxon>Stagnihabitans</taxon>
    </lineage>
</organism>
<dbReference type="EMBL" id="JAABNR010000005">
    <property type="protein sequence ID" value="NBZ87324.1"/>
    <property type="molecule type" value="Genomic_DNA"/>
</dbReference>
<dbReference type="Proteomes" id="UP001193501">
    <property type="component" value="Unassembled WGS sequence"/>
</dbReference>
<dbReference type="AlphaFoldDB" id="A0AAE4Y8R8"/>
<comment type="caution">
    <text evidence="1">The sequence shown here is derived from an EMBL/GenBank/DDBJ whole genome shotgun (WGS) entry which is preliminary data.</text>
</comment>
<evidence type="ECO:0000313" key="2">
    <source>
        <dbReference type="Proteomes" id="UP001193501"/>
    </source>
</evidence>
<name>A0AAE4Y8R8_9RHOB</name>
<protein>
    <submittedName>
        <fullName evidence="1">Uncharacterized protein</fullName>
    </submittedName>
</protein>
<keyword evidence="2" id="KW-1185">Reference proteome</keyword>
<accession>A0AAE4Y8R8</accession>
<sequence length="110" mass="12845">MSEKQKLGRLTEISQLLFDQKMMVLERAARARQSSLDRLAELDRPMEAADLPLVTAQEIAFRHALWADHKRREINEMLARQTAEWIEAREEASRAFGRNQVLNRLRSQLS</sequence>
<evidence type="ECO:0000313" key="1">
    <source>
        <dbReference type="EMBL" id="NBZ87324.1"/>
    </source>
</evidence>
<proteinExistence type="predicted"/>
<dbReference type="RefSeq" id="WP_168774129.1">
    <property type="nucleotide sequence ID" value="NZ_JAABNR010000005.1"/>
</dbReference>